<dbReference type="InterPro" id="IPR058922">
    <property type="entry name" value="WHD_DRP"/>
</dbReference>
<dbReference type="InterPro" id="IPR036388">
    <property type="entry name" value="WH-like_DNA-bd_sf"/>
</dbReference>
<dbReference type="Pfam" id="PF00931">
    <property type="entry name" value="NB-ARC"/>
    <property type="match status" value="1"/>
</dbReference>
<dbReference type="Gene3D" id="3.40.50.300">
    <property type="entry name" value="P-loop containing nucleotide triphosphate hydrolases"/>
    <property type="match status" value="1"/>
</dbReference>
<dbReference type="Gene3D" id="1.10.10.10">
    <property type="entry name" value="Winged helix-like DNA-binding domain superfamily/Winged helix DNA-binding domain"/>
    <property type="match status" value="1"/>
</dbReference>
<dbReference type="PRINTS" id="PR00364">
    <property type="entry name" value="DISEASERSIST"/>
</dbReference>
<feature type="domain" description="Disease resistance protein winged helix" evidence="4">
    <location>
        <begin position="231"/>
        <end position="279"/>
    </location>
</feature>
<dbReference type="PANTHER" id="PTHR23155">
    <property type="entry name" value="DISEASE RESISTANCE PROTEIN RP"/>
    <property type="match status" value="1"/>
</dbReference>
<evidence type="ECO:0000313" key="5">
    <source>
        <dbReference type="EMBL" id="VDC66618.1"/>
    </source>
</evidence>
<dbReference type="FunFam" id="1.10.8.430:FF:000003">
    <property type="entry name" value="Probable disease resistance protein At5g66910"/>
    <property type="match status" value="1"/>
</dbReference>
<proteinExistence type="predicted"/>
<protein>
    <submittedName>
        <fullName evidence="5">Uncharacterized protein</fullName>
    </submittedName>
</protein>
<keyword evidence="2" id="KW-0611">Plant defense</keyword>
<dbReference type="SUPFAM" id="SSF52540">
    <property type="entry name" value="P-loop containing nucleoside triphosphate hydrolases"/>
    <property type="match status" value="1"/>
</dbReference>
<dbReference type="InterPro" id="IPR002182">
    <property type="entry name" value="NB-ARC"/>
</dbReference>
<dbReference type="Gene3D" id="1.10.8.430">
    <property type="entry name" value="Helical domain of apoptotic protease-activating factors"/>
    <property type="match status" value="1"/>
</dbReference>
<dbReference type="FunFam" id="3.40.50.300:FF:001091">
    <property type="entry name" value="Probable disease resistance protein At1g61300"/>
    <property type="match status" value="1"/>
</dbReference>
<organism evidence="5">
    <name type="scientific">Brassica campestris</name>
    <name type="common">Field mustard</name>
    <dbReference type="NCBI Taxonomy" id="3711"/>
    <lineage>
        <taxon>Eukaryota</taxon>
        <taxon>Viridiplantae</taxon>
        <taxon>Streptophyta</taxon>
        <taxon>Embryophyta</taxon>
        <taxon>Tracheophyta</taxon>
        <taxon>Spermatophyta</taxon>
        <taxon>Magnoliopsida</taxon>
        <taxon>eudicotyledons</taxon>
        <taxon>Gunneridae</taxon>
        <taxon>Pentapetalae</taxon>
        <taxon>rosids</taxon>
        <taxon>malvids</taxon>
        <taxon>Brassicales</taxon>
        <taxon>Brassicaceae</taxon>
        <taxon>Brassiceae</taxon>
        <taxon>Brassica</taxon>
    </lineage>
</organism>
<gene>
    <name evidence="5" type="ORF">BRAA06T25158Z</name>
</gene>
<dbReference type="AlphaFoldDB" id="A0A3P5Z341"/>
<dbReference type="InterPro" id="IPR027417">
    <property type="entry name" value="P-loop_NTPase"/>
</dbReference>
<dbReference type="InterPro" id="IPR042197">
    <property type="entry name" value="Apaf_helical"/>
</dbReference>
<keyword evidence="1" id="KW-0677">Repeat</keyword>
<evidence type="ECO:0000256" key="2">
    <source>
        <dbReference type="ARBA" id="ARBA00022821"/>
    </source>
</evidence>
<accession>A0A3P5Z341</accession>
<dbReference type="PANTHER" id="PTHR23155:SF1193">
    <property type="entry name" value="DISEASE RESISTANCE PROTEIN RPP13-RELATED"/>
    <property type="match status" value="1"/>
</dbReference>
<dbReference type="FunFam" id="1.10.10.10:FF:000322">
    <property type="entry name" value="Probable disease resistance protein At1g63360"/>
    <property type="match status" value="1"/>
</dbReference>
<evidence type="ECO:0000259" key="4">
    <source>
        <dbReference type="Pfam" id="PF23559"/>
    </source>
</evidence>
<feature type="domain" description="NB-ARC" evidence="3">
    <location>
        <begin position="3"/>
        <end position="156"/>
    </location>
</feature>
<dbReference type="InterPro" id="IPR044974">
    <property type="entry name" value="Disease_R_plants"/>
</dbReference>
<sequence length="291" mass="34151">MYIFSILGMRGLGKTAIARKLYNSGDVKRRFEYRTWTYVSQEYKTRDMLVRIIRSLGIAIEIELKMFSEEELEDYLNDILDGQKYLVVVDDIWEMHAWESLKRALPCNNHGGSRVIITTRIRVVAEGVEGKVYAHKLRFLTFEESWKLFEHKAYKNMEWVDEDLQRIGKEMVQKCGGLPLAIVVLAALMSRKRANEWNDVCASLKDNSIHSSTVFDLSYKELKLCFLYLSVFPEDYEIEVEQLIHLFVAEEFIHEDENMMMEDVARYFIEELIDKSLGGSSEKRKRRSDVL</sequence>
<dbReference type="Pfam" id="PF23559">
    <property type="entry name" value="WHD_DRP"/>
    <property type="match status" value="1"/>
</dbReference>
<evidence type="ECO:0000259" key="3">
    <source>
        <dbReference type="Pfam" id="PF00931"/>
    </source>
</evidence>
<evidence type="ECO:0000256" key="1">
    <source>
        <dbReference type="ARBA" id="ARBA00022737"/>
    </source>
</evidence>
<dbReference type="GO" id="GO:0043531">
    <property type="term" value="F:ADP binding"/>
    <property type="evidence" value="ECO:0007669"/>
    <property type="project" value="InterPro"/>
</dbReference>
<dbReference type="GO" id="GO:0006952">
    <property type="term" value="P:defense response"/>
    <property type="evidence" value="ECO:0007669"/>
    <property type="project" value="UniProtKB-KW"/>
</dbReference>
<reference evidence="5" key="1">
    <citation type="submission" date="2018-11" db="EMBL/GenBank/DDBJ databases">
        <authorList>
            <consortium name="Genoscope - CEA"/>
            <person name="William W."/>
        </authorList>
    </citation>
    <scope>NUCLEOTIDE SEQUENCE</scope>
</reference>
<name>A0A3P5Z341_BRACM</name>
<dbReference type="EMBL" id="LR031569">
    <property type="protein sequence ID" value="VDC66618.1"/>
    <property type="molecule type" value="Genomic_DNA"/>
</dbReference>